<evidence type="ECO:0000313" key="2">
    <source>
        <dbReference type="Proteomes" id="UP000284407"/>
    </source>
</evidence>
<dbReference type="InterPro" id="IPR045290">
    <property type="entry name" value="MOC1-like"/>
</dbReference>
<accession>A0A420DHB5</accession>
<evidence type="ECO:0000313" key="1">
    <source>
        <dbReference type="EMBL" id="RKE93609.1"/>
    </source>
</evidence>
<gene>
    <name evidence="1" type="ORF">C8N30_2686</name>
</gene>
<proteinExistence type="predicted"/>
<dbReference type="GO" id="GO:0003676">
    <property type="term" value="F:nucleic acid binding"/>
    <property type="evidence" value="ECO:0007669"/>
    <property type="project" value="InterPro"/>
</dbReference>
<dbReference type="OrthoDB" id="573331at2"/>
<dbReference type="PANTHER" id="PTHR36015:SF6">
    <property type="entry name" value="HOLLIDAY JUNCTION RESOLVASE MOC1, CHLOROPLASTIC-RELATED"/>
    <property type="match status" value="1"/>
</dbReference>
<protein>
    <submittedName>
        <fullName evidence="1">Uncharacterized protein</fullName>
    </submittedName>
</protein>
<dbReference type="GO" id="GO:0008821">
    <property type="term" value="F:crossover junction DNA endonuclease activity"/>
    <property type="evidence" value="ECO:0007669"/>
    <property type="project" value="InterPro"/>
</dbReference>
<dbReference type="CDD" id="cd22992">
    <property type="entry name" value="MOC1"/>
    <property type="match status" value="1"/>
</dbReference>
<dbReference type="PANTHER" id="PTHR36015">
    <property type="entry name" value="HOLLIDAY JUNCTION RESOLVASE MOC1, CHLOROPLASTIC-RELATED"/>
    <property type="match status" value="1"/>
</dbReference>
<dbReference type="InterPro" id="IPR012337">
    <property type="entry name" value="RNaseH-like_sf"/>
</dbReference>
<dbReference type="EMBL" id="RAQK01000002">
    <property type="protein sequence ID" value="RKE93609.1"/>
    <property type="molecule type" value="Genomic_DNA"/>
</dbReference>
<reference evidence="1 2" key="1">
    <citation type="submission" date="2018-09" db="EMBL/GenBank/DDBJ databases">
        <title>Genomic Encyclopedia of Archaeal and Bacterial Type Strains, Phase II (KMG-II): from individual species to whole genera.</title>
        <authorList>
            <person name="Goeker M."/>
        </authorList>
    </citation>
    <scope>NUCLEOTIDE SEQUENCE [LARGE SCALE GENOMIC DNA]</scope>
    <source>
        <strain evidence="1 2">DSM 11458</strain>
    </source>
</reference>
<dbReference type="STRING" id="1443111.Z949_1840"/>
<organism evidence="1 2">
    <name type="scientific">Sulfitobacter guttiformis</name>
    <dbReference type="NCBI Taxonomy" id="74349"/>
    <lineage>
        <taxon>Bacteria</taxon>
        <taxon>Pseudomonadati</taxon>
        <taxon>Pseudomonadota</taxon>
        <taxon>Alphaproteobacteria</taxon>
        <taxon>Rhodobacterales</taxon>
        <taxon>Roseobacteraceae</taxon>
        <taxon>Sulfitobacter</taxon>
    </lineage>
</organism>
<name>A0A420DHB5_9RHOB</name>
<sequence length="173" mass="18789">MRVVGIDPGFSGALACIDPVTDEVIGLEDMPTGYSGDVKVVCPLSIYGLLKRWQPDVIILEKVGPRHTDKRSSMWKFAQGYGAVIAACQLYANRPSLHLVAPGVWKVPFGLILGAGVTDADKKRASLEMARQIFPDVAGEQLKRQMDDGRAEALLVAAYYQRALAAADEMEVI</sequence>
<comment type="caution">
    <text evidence="1">The sequence shown here is derived from an EMBL/GenBank/DDBJ whole genome shotgun (WGS) entry which is preliminary data.</text>
</comment>
<dbReference type="SUPFAM" id="SSF53098">
    <property type="entry name" value="Ribonuclease H-like"/>
    <property type="match status" value="1"/>
</dbReference>
<dbReference type="RefSeq" id="WP_025062341.1">
    <property type="nucleotide sequence ID" value="NZ_RAQK01000002.1"/>
</dbReference>
<keyword evidence="2" id="KW-1185">Reference proteome</keyword>
<dbReference type="Gene3D" id="3.30.420.10">
    <property type="entry name" value="Ribonuclease H-like superfamily/Ribonuclease H"/>
    <property type="match status" value="1"/>
</dbReference>
<dbReference type="InterPro" id="IPR036397">
    <property type="entry name" value="RNaseH_sf"/>
</dbReference>
<dbReference type="AlphaFoldDB" id="A0A420DHB5"/>
<dbReference type="Proteomes" id="UP000284407">
    <property type="component" value="Unassembled WGS sequence"/>
</dbReference>